<keyword evidence="9" id="KW-0143">Chaperone</keyword>
<proteinExistence type="inferred from homology"/>
<evidence type="ECO:0000256" key="10">
    <source>
        <dbReference type="ARBA" id="ARBA00030424"/>
    </source>
</evidence>
<dbReference type="Proteomes" id="UP000770661">
    <property type="component" value="Unassembled WGS sequence"/>
</dbReference>
<comment type="caution">
    <text evidence="13">The sequence shown here is derived from an EMBL/GenBank/DDBJ whole genome shotgun (WGS) entry which is preliminary data.</text>
</comment>
<keyword evidence="6" id="KW-0391">Immunity</keyword>
<dbReference type="AlphaFoldDB" id="A0A8J5CLD7"/>
<dbReference type="InterPro" id="IPR027846">
    <property type="entry name" value="Cybc1"/>
</dbReference>
<evidence type="ECO:0000256" key="7">
    <source>
        <dbReference type="ARBA" id="ARBA00022989"/>
    </source>
</evidence>
<reference evidence="13" key="1">
    <citation type="submission" date="2020-07" db="EMBL/GenBank/DDBJ databases">
        <title>The High-quality genome of the commercially important snow crab, Chionoecetes opilio.</title>
        <authorList>
            <person name="Jeong J.-H."/>
            <person name="Ryu S."/>
        </authorList>
    </citation>
    <scope>NUCLEOTIDE SEQUENCE</scope>
    <source>
        <strain evidence="13">MADBK_172401_WGS</strain>
        <tissue evidence="13">Digestive gland</tissue>
    </source>
</reference>
<organism evidence="13 14">
    <name type="scientific">Chionoecetes opilio</name>
    <name type="common">Atlantic snow crab</name>
    <name type="synonym">Cancer opilio</name>
    <dbReference type="NCBI Taxonomy" id="41210"/>
    <lineage>
        <taxon>Eukaryota</taxon>
        <taxon>Metazoa</taxon>
        <taxon>Ecdysozoa</taxon>
        <taxon>Arthropoda</taxon>
        <taxon>Crustacea</taxon>
        <taxon>Multicrustacea</taxon>
        <taxon>Malacostraca</taxon>
        <taxon>Eumalacostraca</taxon>
        <taxon>Eucarida</taxon>
        <taxon>Decapoda</taxon>
        <taxon>Pleocyemata</taxon>
        <taxon>Brachyura</taxon>
        <taxon>Eubrachyura</taxon>
        <taxon>Majoidea</taxon>
        <taxon>Majidae</taxon>
        <taxon>Chionoecetes</taxon>
    </lineage>
</organism>
<dbReference type="PANTHER" id="PTHR31837">
    <property type="entry name" value="CYTOCHROME B-245 CHAPERONE 1"/>
    <property type="match status" value="1"/>
</dbReference>
<feature type="region of interest" description="Disordered" evidence="11">
    <location>
        <begin position="202"/>
        <end position="229"/>
    </location>
</feature>
<evidence type="ECO:0000256" key="3">
    <source>
        <dbReference type="ARBA" id="ARBA00022588"/>
    </source>
</evidence>
<accession>A0A8J5CLD7</accession>
<feature type="transmembrane region" description="Helical" evidence="12">
    <location>
        <begin position="21"/>
        <end position="38"/>
    </location>
</feature>
<dbReference type="PANTHER" id="PTHR31837:SF3">
    <property type="entry name" value="CYTOCHROME B-245 CHAPERONE 1"/>
    <property type="match status" value="1"/>
</dbReference>
<keyword evidence="5" id="KW-0256">Endoplasmic reticulum</keyword>
<dbReference type="GO" id="GO:0005789">
    <property type="term" value="C:endoplasmic reticulum membrane"/>
    <property type="evidence" value="ECO:0007669"/>
    <property type="project" value="UniProtKB-SubCell"/>
</dbReference>
<sequence>MNTTRPAPHLLHLSVAPGLKSWSILMGIISIGIGASYYSPDEHILLKAGYLIGCLILGLSFFDDWEDCVFDKAQGKVTLTRSNWCQRLFGSWLTQNSLELDVSSVMAVRVLPRQARLSKGHQVVLMLRAGGTVAVAETCEGSRNDQEVLASNIQSFLSLDRVENVRSRFEDSSDSDDSFVMFQPPPVEVECLKGSGNLDFENVKIDNETTERDRQEGSESDASELLFDP</sequence>
<dbReference type="Pfam" id="PF15169">
    <property type="entry name" value="Cybc1_Eros"/>
    <property type="match status" value="1"/>
</dbReference>
<evidence type="ECO:0000313" key="13">
    <source>
        <dbReference type="EMBL" id="KAG0724743.1"/>
    </source>
</evidence>
<evidence type="ECO:0000256" key="5">
    <source>
        <dbReference type="ARBA" id="ARBA00022824"/>
    </source>
</evidence>
<protein>
    <recommendedName>
        <fullName evidence="10">Essential for reactive oxygen species protein</fullName>
    </recommendedName>
</protein>
<comment type="similarity">
    <text evidence="2">Belongs to the CYBC1 family.</text>
</comment>
<keyword evidence="3" id="KW-0399">Innate immunity</keyword>
<evidence type="ECO:0000256" key="9">
    <source>
        <dbReference type="ARBA" id="ARBA00023186"/>
    </source>
</evidence>
<dbReference type="EMBL" id="JACEEZ010006475">
    <property type="protein sequence ID" value="KAG0724743.1"/>
    <property type="molecule type" value="Genomic_DNA"/>
</dbReference>
<evidence type="ECO:0000256" key="11">
    <source>
        <dbReference type="SAM" id="MobiDB-lite"/>
    </source>
</evidence>
<comment type="subcellular location">
    <subcellularLocation>
        <location evidence="1">Endoplasmic reticulum membrane</location>
        <topology evidence="1">Single-pass membrane protein</topology>
    </subcellularLocation>
</comment>
<evidence type="ECO:0000256" key="4">
    <source>
        <dbReference type="ARBA" id="ARBA00022692"/>
    </source>
</evidence>
<name>A0A8J5CLD7_CHIOP</name>
<evidence type="ECO:0000256" key="8">
    <source>
        <dbReference type="ARBA" id="ARBA00023136"/>
    </source>
</evidence>
<evidence type="ECO:0000256" key="6">
    <source>
        <dbReference type="ARBA" id="ARBA00022859"/>
    </source>
</evidence>
<keyword evidence="8 12" id="KW-0472">Membrane</keyword>
<feature type="compositionally biased region" description="Basic and acidic residues" evidence="11">
    <location>
        <begin position="202"/>
        <end position="217"/>
    </location>
</feature>
<dbReference type="OrthoDB" id="10022724at2759"/>
<evidence type="ECO:0000313" key="14">
    <source>
        <dbReference type="Proteomes" id="UP000770661"/>
    </source>
</evidence>
<keyword evidence="14" id="KW-1185">Reference proteome</keyword>
<gene>
    <name evidence="13" type="ORF">GWK47_039981</name>
</gene>
<keyword evidence="7 12" id="KW-1133">Transmembrane helix</keyword>
<feature type="transmembrane region" description="Helical" evidence="12">
    <location>
        <begin position="44"/>
        <end position="62"/>
    </location>
</feature>
<keyword evidence="4 12" id="KW-0812">Transmembrane</keyword>
<dbReference type="GO" id="GO:0045087">
    <property type="term" value="P:innate immune response"/>
    <property type="evidence" value="ECO:0007669"/>
    <property type="project" value="UniProtKB-KW"/>
</dbReference>
<evidence type="ECO:0000256" key="2">
    <source>
        <dbReference type="ARBA" id="ARBA00009907"/>
    </source>
</evidence>
<evidence type="ECO:0000256" key="12">
    <source>
        <dbReference type="SAM" id="Phobius"/>
    </source>
</evidence>
<evidence type="ECO:0000256" key="1">
    <source>
        <dbReference type="ARBA" id="ARBA00004389"/>
    </source>
</evidence>